<dbReference type="SUPFAM" id="SSF51735">
    <property type="entry name" value="NAD(P)-binding Rossmann-fold domains"/>
    <property type="match status" value="1"/>
</dbReference>
<dbReference type="Gene3D" id="3.40.50.720">
    <property type="entry name" value="NAD(P)-binding Rossmann-like Domain"/>
    <property type="match status" value="1"/>
</dbReference>
<dbReference type="EMBL" id="CP010868">
    <property type="protein sequence ID" value="AJM91289.1"/>
    <property type="molecule type" value="Genomic_DNA"/>
</dbReference>
<dbReference type="PANTHER" id="PTHR43245">
    <property type="entry name" value="BIFUNCTIONAL POLYMYXIN RESISTANCE PROTEIN ARNA"/>
    <property type="match status" value="1"/>
</dbReference>
<feature type="domain" description="NAD-dependent epimerase/dehydratase" evidence="1">
    <location>
        <begin position="6"/>
        <end position="240"/>
    </location>
</feature>
<dbReference type="InterPro" id="IPR036291">
    <property type="entry name" value="NAD(P)-bd_dom_sf"/>
</dbReference>
<evidence type="ECO:0000313" key="2">
    <source>
        <dbReference type="EMBL" id="AJM91289.1"/>
    </source>
</evidence>
<dbReference type="RefSeq" id="WP_148702318.1">
    <property type="nucleotide sequence ID" value="NZ_CP010868.1"/>
</dbReference>
<reference evidence="2 3" key="2">
    <citation type="journal article" date="2016" name="ISME J.">
        <title>Physiological and genomic characterization of two novel marine thaumarchaeal strains indicates niche differentiation.</title>
        <authorList>
            <person name="Bayer B."/>
            <person name="Vojvoda J."/>
            <person name="Offre P."/>
            <person name="Alves R.J."/>
            <person name="Elisabeth N.H."/>
            <person name="Garcia J.A."/>
            <person name="Volland J.M."/>
            <person name="Srivastava A."/>
            <person name="Schleper C."/>
            <person name="Herndl G.J."/>
        </authorList>
    </citation>
    <scope>NUCLEOTIDE SEQUENCE [LARGE SCALE GENOMIC DNA]</scope>
    <source>
        <strain evidence="2 3">D3C</strain>
    </source>
</reference>
<dbReference type="HOGENOM" id="CLU_007383_4_0_2"/>
<dbReference type="KEGG" id="nid:NPIRD3C_0065"/>
<dbReference type="GeneID" id="41599238"/>
<gene>
    <name evidence="2" type="ORF">NPIRD3C_0065</name>
</gene>
<dbReference type="InterPro" id="IPR001509">
    <property type="entry name" value="Epimerase_deHydtase"/>
</dbReference>
<organism evidence="2 3">
    <name type="scientific">Nitrosopumilus piranensis</name>
    <dbReference type="NCBI Taxonomy" id="1582439"/>
    <lineage>
        <taxon>Archaea</taxon>
        <taxon>Nitrososphaerota</taxon>
        <taxon>Nitrososphaeria</taxon>
        <taxon>Nitrosopumilales</taxon>
        <taxon>Nitrosopumilaceae</taxon>
        <taxon>Nitrosopumilus</taxon>
    </lineage>
</organism>
<keyword evidence="3" id="KW-1185">Reference proteome</keyword>
<name>A0A0C5BT19_9ARCH</name>
<dbReference type="Proteomes" id="UP000032027">
    <property type="component" value="Chromosome"/>
</dbReference>
<dbReference type="PANTHER" id="PTHR43245:SF23">
    <property type="entry name" value="NAD(P)-BINDING DOMAIN-CONTAINING PROTEIN"/>
    <property type="match status" value="1"/>
</dbReference>
<reference evidence="2 3" key="3">
    <citation type="journal article" date="2019" name="Int. J. Syst. Evol. Microbiol.">
        <title>Nitrosopumilus adriaticus sp. nov. and Nitrosopumilus piranensis sp. nov., two ammonia-oxidizing archaea from the Adriatic Sea and members of the class Nitrososphaeria.</title>
        <authorList>
            <person name="Bayer B."/>
            <person name="Vojvoda J."/>
            <person name="Reinthaler T."/>
            <person name="Reyes C."/>
            <person name="Pinto M."/>
            <person name="Herndl G.J."/>
        </authorList>
    </citation>
    <scope>NUCLEOTIDE SEQUENCE [LARGE SCALE GENOMIC DNA]</scope>
    <source>
        <strain evidence="2 3">D3C</strain>
    </source>
</reference>
<dbReference type="STRING" id="1582439.NPIRD3C_0065"/>
<dbReference type="PATRIC" id="fig|1582439.9.peg.65"/>
<evidence type="ECO:0000259" key="1">
    <source>
        <dbReference type="Pfam" id="PF01370"/>
    </source>
</evidence>
<proteinExistence type="predicted"/>
<sequence length="331" mass="37214">MKNNFILVTGGAGYIGSVLTRKLVEKGYKVRILDSLIYGKQGIEELIDNSSVEFIKGDIRDEKIVKESIKGIDCIVHLSAIVGEPLCKKIPEAAKQINELATKKLIDLSKLEGVKRFIFSSTCSNYGTSDGIANEESDLHFLSLYSECKVHSEKYILDSKTDNFETCVLRFATAFGLSPRMRFDLLLQEFIRDALVNKEIILFGANYWRPLVHVNDISNACILSINGKTEKISGQVYNVGDDSQNYTKQDLAKIIQDKIPSTKISIVESKKDPRNYQVSFKKIKEQLGFSITKSAKDGIDEIINEVNNNNLDPQESEFSNMSKLTEKVNVY</sequence>
<accession>A0A0C5BT19</accession>
<dbReference type="Pfam" id="PF01370">
    <property type="entry name" value="Epimerase"/>
    <property type="match status" value="1"/>
</dbReference>
<dbReference type="InterPro" id="IPR050177">
    <property type="entry name" value="Lipid_A_modif_metabolic_enz"/>
</dbReference>
<reference evidence="3" key="1">
    <citation type="submission" date="2015-02" db="EMBL/GenBank/DDBJ databases">
        <title>Characterization of two novel Thaumarchaeota isolated from the Northern Adriatic Sea.</title>
        <authorList>
            <person name="Bayer B."/>
            <person name="Vojvoda J."/>
            <person name="Offre P."/>
            <person name="Srivastava A."/>
            <person name="Elisabeth N."/>
            <person name="Garcia J.A.L."/>
            <person name="Schleper C."/>
            <person name="Herndl G.J."/>
        </authorList>
    </citation>
    <scope>NUCLEOTIDE SEQUENCE [LARGE SCALE GENOMIC DNA]</scope>
    <source>
        <strain evidence="3">D3C</strain>
    </source>
</reference>
<protein>
    <submittedName>
        <fullName evidence="2">Nucleoside-diphosphate-sugar epimerase</fullName>
    </submittedName>
</protein>
<dbReference type="OrthoDB" id="4907at2157"/>
<dbReference type="CDD" id="cd08946">
    <property type="entry name" value="SDR_e"/>
    <property type="match status" value="1"/>
</dbReference>
<dbReference type="AlphaFoldDB" id="A0A0C5BT19"/>
<evidence type="ECO:0000313" key="3">
    <source>
        <dbReference type="Proteomes" id="UP000032027"/>
    </source>
</evidence>